<protein>
    <recommendedName>
        <fullName evidence="10">Phosphate transport system permease protein</fullName>
    </recommendedName>
</protein>
<evidence type="ECO:0000256" key="4">
    <source>
        <dbReference type="ARBA" id="ARBA00022475"/>
    </source>
</evidence>
<gene>
    <name evidence="12" type="ORF">SAMN05192554_10790</name>
</gene>
<dbReference type="OrthoDB" id="301029at2157"/>
<dbReference type="Gene3D" id="1.10.3720.10">
    <property type="entry name" value="MetI-like"/>
    <property type="match status" value="1"/>
</dbReference>
<keyword evidence="3 9" id="KW-0813">Transport</keyword>
<evidence type="ECO:0000256" key="9">
    <source>
        <dbReference type="RuleBase" id="RU363032"/>
    </source>
</evidence>
<evidence type="ECO:0000256" key="3">
    <source>
        <dbReference type="ARBA" id="ARBA00022448"/>
    </source>
</evidence>
<feature type="transmembrane region" description="Helical" evidence="9">
    <location>
        <begin position="184"/>
        <end position="203"/>
    </location>
</feature>
<organism evidence="12 13">
    <name type="scientific">Haloarchaeobius iranensis</name>
    <dbReference type="NCBI Taxonomy" id="996166"/>
    <lineage>
        <taxon>Archaea</taxon>
        <taxon>Methanobacteriati</taxon>
        <taxon>Methanobacteriota</taxon>
        <taxon>Stenosarchaea group</taxon>
        <taxon>Halobacteria</taxon>
        <taxon>Halobacteriales</taxon>
        <taxon>Halorubellaceae</taxon>
        <taxon>Haloarchaeobius</taxon>
    </lineage>
</organism>
<dbReference type="InterPro" id="IPR011864">
    <property type="entry name" value="Phosphate_PstC"/>
</dbReference>
<dbReference type="RefSeq" id="WP_089732591.1">
    <property type="nucleotide sequence ID" value="NZ_FNIA01000007.1"/>
</dbReference>
<keyword evidence="6 9" id="KW-0812">Transmembrane</keyword>
<feature type="transmembrane region" description="Helical" evidence="9">
    <location>
        <begin position="329"/>
        <end position="351"/>
    </location>
</feature>
<dbReference type="AlphaFoldDB" id="A0A1G9W048"/>
<sequence>MLQQIQNRAGEFVRGVSRRARAYRARTDDEALLFHAAAGFTTLLTFVMFFAGSEWTVIPLLAFVAVIVVGWQRQQAEVAMGLTFLTTIVTVSILTLIIGFLLWESMAIVEHMGLGVFTRIEKPLWTPSEGGVYSLTPMMMGTALTTLVATAIAAPLGIAGAIFISEMAPPTVREVVKPGIELMAGIPSITYGFIGLTILNQYFYTEFRTPTIGSYFAAGIMIGLMALPTIVTVAEDAISTVPESMKSGSLAMGSTEWQTTKSVTLPAALSGVSAAVLLGVGRAMGETMAATVMLSHTKGFPSPAFDVFSNYGETLTTVIAFEGASASGIHLSALFAGGVVLFFMVMLFSVTSQWIEWRMHRKLGGDQ</sequence>
<keyword evidence="13" id="KW-1185">Reference proteome</keyword>
<evidence type="ECO:0000256" key="8">
    <source>
        <dbReference type="ARBA" id="ARBA00023136"/>
    </source>
</evidence>
<dbReference type="Pfam" id="PF00528">
    <property type="entry name" value="BPD_transp_1"/>
    <property type="match status" value="1"/>
</dbReference>
<dbReference type="GO" id="GO:0005315">
    <property type="term" value="F:phosphate transmembrane transporter activity"/>
    <property type="evidence" value="ECO:0007669"/>
    <property type="project" value="InterPro"/>
</dbReference>
<evidence type="ECO:0000256" key="2">
    <source>
        <dbReference type="ARBA" id="ARBA00007069"/>
    </source>
</evidence>
<keyword evidence="7 9" id="KW-1133">Transmembrane helix</keyword>
<evidence type="ECO:0000313" key="13">
    <source>
        <dbReference type="Proteomes" id="UP000199370"/>
    </source>
</evidence>
<accession>A0A1G9W048</accession>
<dbReference type="NCBIfam" id="TIGR02138">
    <property type="entry name" value="phosphate_pstC"/>
    <property type="match status" value="1"/>
</dbReference>
<dbReference type="InterPro" id="IPR035906">
    <property type="entry name" value="MetI-like_sf"/>
</dbReference>
<keyword evidence="8 9" id="KW-0472">Membrane</keyword>
<keyword evidence="5 10" id="KW-0592">Phosphate transport</keyword>
<feature type="transmembrane region" description="Helical" evidence="9">
    <location>
        <begin position="143"/>
        <end position="164"/>
    </location>
</feature>
<evidence type="ECO:0000256" key="10">
    <source>
        <dbReference type="RuleBase" id="RU363054"/>
    </source>
</evidence>
<feature type="transmembrane region" description="Helical" evidence="9">
    <location>
        <begin position="215"/>
        <end position="241"/>
    </location>
</feature>
<feature type="transmembrane region" description="Helical" evidence="9">
    <location>
        <begin position="31"/>
        <end position="49"/>
    </location>
</feature>
<dbReference type="GO" id="GO:0005886">
    <property type="term" value="C:plasma membrane"/>
    <property type="evidence" value="ECO:0007669"/>
    <property type="project" value="UniProtKB-SubCell"/>
</dbReference>
<dbReference type="Proteomes" id="UP000199370">
    <property type="component" value="Unassembled WGS sequence"/>
</dbReference>
<dbReference type="PANTHER" id="PTHR30425:SF1">
    <property type="entry name" value="PHOSPHATE TRANSPORT SYSTEM PERMEASE PROTEIN PSTC"/>
    <property type="match status" value="1"/>
</dbReference>
<dbReference type="EMBL" id="FNIA01000007">
    <property type="protein sequence ID" value="SDM77948.1"/>
    <property type="molecule type" value="Genomic_DNA"/>
</dbReference>
<feature type="transmembrane region" description="Helical" evidence="9">
    <location>
        <begin position="78"/>
        <end position="103"/>
    </location>
</feature>
<comment type="similarity">
    <text evidence="2 10">Belongs to the binding-protein-dependent transport system permease family. CysTW subfamily.</text>
</comment>
<keyword evidence="4 10" id="KW-1003">Cell membrane</keyword>
<dbReference type="CDD" id="cd06261">
    <property type="entry name" value="TM_PBP2"/>
    <property type="match status" value="1"/>
</dbReference>
<name>A0A1G9W048_9EURY</name>
<evidence type="ECO:0000256" key="1">
    <source>
        <dbReference type="ARBA" id="ARBA00004651"/>
    </source>
</evidence>
<proteinExistence type="inferred from homology"/>
<feature type="domain" description="ABC transmembrane type-1" evidence="11">
    <location>
        <begin position="139"/>
        <end position="352"/>
    </location>
</feature>
<dbReference type="SUPFAM" id="SSF161098">
    <property type="entry name" value="MetI-like"/>
    <property type="match status" value="1"/>
</dbReference>
<evidence type="ECO:0000256" key="5">
    <source>
        <dbReference type="ARBA" id="ARBA00022592"/>
    </source>
</evidence>
<dbReference type="GO" id="GO:0006817">
    <property type="term" value="P:phosphate ion transport"/>
    <property type="evidence" value="ECO:0007669"/>
    <property type="project" value="UniProtKB-KW"/>
</dbReference>
<reference evidence="12 13" key="1">
    <citation type="submission" date="2016-10" db="EMBL/GenBank/DDBJ databases">
        <authorList>
            <person name="de Groot N.N."/>
        </authorList>
    </citation>
    <scope>NUCLEOTIDE SEQUENCE [LARGE SCALE GENOMIC DNA]</scope>
    <source>
        <strain evidence="13">EB21,IBRC-M 10013,KCTC 4048</strain>
    </source>
</reference>
<dbReference type="InterPro" id="IPR051124">
    <property type="entry name" value="Phosphate_Transport_Permease"/>
</dbReference>
<comment type="subcellular location">
    <subcellularLocation>
        <location evidence="1 9">Cell membrane</location>
        <topology evidence="1 9">Multi-pass membrane protein</topology>
    </subcellularLocation>
</comment>
<evidence type="ECO:0000259" key="11">
    <source>
        <dbReference type="PROSITE" id="PS50928"/>
    </source>
</evidence>
<evidence type="ECO:0000256" key="6">
    <source>
        <dbReference type="ARBA" id="ARBA00022692"/>
    </source>
</evidence>
<dbReference type="PROSITE" id="PS50928">
    <property type="entry name" value="ABC_TM1"/>
    <property type="match status" value="1"/>
</dbReference>
<dbReference type="PANTHER" id="PTHR30425">
    <property type="entry name" value="PHOSPHATE TRANSPORT SYSTEM PERMEASE PROTEIN PST"/>
    <property type="match status" value="1"/>
</dbReference>
<dbReference type="InterPro" id="IPR000515">
    <property type="entry name" value="MetI-like"/>
</dbReference>
<comment type="function">
    <text evidence="10">Part of the binding-protein-dependent transport system for phosphate; probably responsible for the translocation of the substrate across the membrane.</text>
</comment>
<evidence type="ECO:0000256" key="7">
    <source>
        <dbReference type="ARBA" id="ARBA00022989"/>
    </source>
</evidence>
<dbReference type="STRING" id="996166.SAMN05192554_10790"/>
<evidence type="ECO:0000313" key="12">
    <source>
        <dbReference type="EMBL" id="SDM77948.1"/>
    </source>
</evidence>